<keyword evidence="1" id="KW-0808">Transferase</keyword>
<dbReference type="Gene3D" id="3.40.50.2000">
    <property type="entry name" value="Glycogen Phosphorylase B"/>
    <property type="match status" value="1"/>
</dbReference>
<evidence type="ECO:0000313" key="2">
    <source>
        <dbReference type="Proteomes" id="UP000292347"/>
    </source>
</evidence>
<evidence type="ECO:0000313" key="1">
    <source>
        <dbReference type="EMBL" id="RXZ34671.1"/>
    </source>
</evidence>
<organism evidence="1 2">
    <name type="scientific">Sphingomonas desiccabilis</name>
    <dbReference type="NCBI Taxonomy" id="429134"/>
    <lineage>
        <taxon>Bacteria</taxon>
        <taxon>Pseudomonadati</taxon>
        <taxon>Pseudomonadota</taxon>
        <taxon>Alphaproteobacteria</taxon>
        <taxon>Sphingomonadales</taxon>
        <taxon>Sphingomonadaceae</taxon>
        <taxon>Sphingomonas</taxon>
    </lineage>
</organism>
<dbReference type="CDD" id="cd03801">
    <property type="entry name" value="GT4_PimA-like"/>
    <property type="match status" value="1"/>
</dbReference>
<gene>
    <name evidence="1" type="ORF">EO081_03080</name>
</gene>
<dbReference type="GO" id="GO:0016740">
    <property type="term" value="F:transferase activity"/>
    <property type="evidence" value="ECO:0007669"/>
    <property type="project" value="UniProtKB-KW"/>
</dbReference>
<name>A0A4Q2IZM9_9SPHN</name>
<protein>
    <submittedName>
        <fullName evidence="1">Glycosyltransferase family 1 protein</fullName>
    </submittedName>
</protein>
<reference evidence="1 2" key="1">
    <citation type="submission" date="2019-01" db="EMBL/GenBank/DDBJ databases">
        <title>Sphingomonas mucosissima sp. nov. and Sphingomonas desiccabilis sp. nov., from biological soil crusts in the Colorado Plateau, USA.</title>
        <authorList>
            <person name="Zhu D."/>
        </authorList>
    </citation>
    <scope>NUCLEOTIDE SEQUENCE [LARGE SCALE GENOMIC DNA]</scope>
    <source>
        <strain evidence="1 2">CP1D</strain>
    </source>
</reference>
<dbReference type="Pfam" id="PF13692">
    <property type="entry name" value="Glyco_trans_1_4"/>
    <property type="match status" value="1"/>
</dbReference>
<dbReference type="OrthoDB" id="7560678at2"/>
<sequence>MKRLVVILGLLPPPVTGAAKNTALMIEEAKVAGAEVIAIPTSGGEHALQRSVRYHLRRLGHARRTLGRLRAAAHAPGEMRTLYLVPDGGRGLVYTYFYLRFSAARFAQVFLHHRTFGYIDAPSPWMTRIIALLGRRATHIFLSEGQRAAFERVYGPQTAMISTNALYVEPRRPEKVADVLTLGHLSNLCELKGFHDVVATFEAAVKAGLPVRLKLAGPVVELTVQAEINRLIEQYPDLVEVFGPLGGVAKDAFYDLLDVFLFPTRWPQEAQPNVVYEAYAGGACNIAFGRGSIPEMIPADLGLIVPVGGDFAQAALPYLEAFWRERHDPAPRNAKLHAWIAEQVTLSASQRRTVMAAIAGDGGMTGSAPLHA</sequence>
<accession>A0A4Q2IZM9</accession>
<keyword evidence="2" id="KW-1185">Reference proteome</keyword>
<dbReference type="EMBL" id="SDPT01000001">
    <property type="protein sequence ID" value="RXZ34671.1"/>
    <property type="molecule type" value="Genomic_DNA"/>
</dbReference>
<proteinExistence type="predicted"/>
<comment type="caution">
    <text evidence="1">The sequence shown here is derived from an EMBL/GenBank/DDBJ whole genome shotgun (WGS) entry which is preliminary data.</text>
</comment>
<dbReference type="Proteomes" id="UP000292347">
    <property type="component" value="Unassembled WGS sequence"/>
</dbReference>
<dbReference type="RefSeq" id="WP_129340457.1">
    <property type="nucleotide sequence ID" value="NZ_JACIDD010000005.1"/>
</dbReference>
<dbReference type="SUPFAM" id="SSF53756">
    <property type="entry name" value="UDP-Glycosyltransferase/glycogen phosphorylase"/>
    <property type="match status" value="1"/>
</dbReference>
<dbReference type="AlphaFoldDB" id="A0A4Q2IZM9"/>